<dbReference type="GeneID" id="40925635"/>
<reference evidence="2 3" key="1">
    <citation type="journal article" date="2010" name="PLoS Genet.">
        <title>Analysis of the Legionella longbeachae genome and transcriptome uncovers unique strategies to cause Legionnaires' disease.</title>
        <authorList>
            <person name="Cazalet C."/>
            <person name="Gomez-Valero L."/>
            <person name="Rusniok C."/>
            <person name="Lomma M."/>
            <person name="Dervins-Ravault D."/>
            <person name="Newton H."/>
            <person name="Sansom F."/>
            <person name="Jarraud S."/>
            <person name="Zidane N."/>
            <person name="Ma L."/>
            <person name="Bouchier C."/>
            <person name="Etienne J."/>
            <person name="Hartland E."/>
            <person name="Buchrieser C."/>
        </authorList>
    </citation>
    <scope>NUCLEOTIDE SEQUENCE [LARGE SCALE GENOMIC DNA]</scope>
    <source>
        <strain evidence="2 3">NSW150</strain>
    </source>
</reference>
<evidence type="ECO:0000313" key="3">
    <source>
        <dbReference type="Proteomes" id="UP000001060"/>
    </source>
</evidence>
<feature type="region of interest" description="Disordered" evidence="1">
    <location>
        <begin position="32"/>
        <end position="127"/>
    </location>
</feature>
<name>D3HS84_LEGLN</name>
<dbReference type="KEGG" id="llo:LLO_1403"/>
<keyword evidence="3" id="KW-1185">Reference proteome</keyword>
<feature type="compositionally biased region" description="Basic and acidic residues" evidence="1">
    <location>
        <begin position="87"/>
        <end position="98"/>
    </location>
</feature>
<evidence type="ECO:0000256" key="1">
    <source>
        <dbReference type="SAM" id="MobiDB-lite"/>
    </source>
</evidence>
<dbReference type="RefSeq" id="WP_003631842.1">
    <property type="nucleotide sequence ID" value="NC_013861.1"/>
</dbReference>
<organism evidence="2 3">
    <name type="scientific">Legionella longbeachae serogroup 1 (strain NSW150)</name>
    <dbReference type="NCBI Taxonomy" id="661367"/>
    <lineage>
        <taxon>Bacteria</taxon>
        <taxon>Pseudomonadati</taxon>
        <taxon>Pseudomonadota</taxon>
        <taxon>Gammaproteobacteria</taxon>
        <taxon>Legionellales</taxon>
        <taxon>Legionellaceae</taxon>
        <taxon>Legionella</taxon>
    </lineage>
</organism>
<feature type="compositionally biased region" description="Low complexity" evidence="1">
    <location>
        <begin position="100"/>
        <end position="127"/>
    </location>
</feature>
<evidence type="ECO:0000313" key="2">
    <source>
        <dbReference type="EMBL" id="CBJ11768.1"/>
    </source>
</evidence>
<dbReference type="AlphaFoldDB" id="D3HS84"/>
<sequence length="127" mass="14209">MKISEERDYYKNMIAFTNELLDMLFKLWNEPASNSQNSDQLEQNSNTAQNNHLKQQNTNAPQQTQLDSDGPKLGQLASSQANATPHDLNKACEAHDDLINANTSENDNTNANDNTNTNESSNSFSFQ</sequence>
<dbReference type="HOGENOM" id="CLU_1967795_0_0_6"/>
<dbReference type="EMBL" id="FN650140">
    <property type="protein sequence ID" value="CBJ11768.1"/>
    <property type="molecule type" value="Genomic_DNA"/>
</dbReference>
<feature type="compositionally biased region" description="Polar residues" evidence="1">
    <location>
        <begin position="32"/>
        <end position="67"/>
    </location>
</feature>
<proteinExistence type="predicted"/>
<dbReference type="eggNOG" id="ENOG503120C">
    <property type="taxonomic scope" value="Bacteria"/>
</dbReference>
<gene>
    <name evidence="2" type="ordered locus">LLO_1403</name>
</gene>
<protein>
    <submittedName>
        <fullName evidence="2">Uncharacterized protein</fullName>
    </submittedName>
</protein>
<dbReference type="Proteomes" id="UP000001060">
    <property type="component" value="Chromosome"/>
</dbReference>
<dbReference type="OrthoDB" id="9993711at2"/>
<accession>D3HS84</accession>